<dbReference type="OrthoDB" id="9788332at2"/>
<proteinExistence type="predicted"/>
<keyword evidence="1" id="KW-0732">Signal</keyword>
<keyword evidence="3" id="KW-1185">Reference proteome</keyword>
<protein>
    <submittedName>
        <fullName evidence="2">DUF2141 domain-containing protein</fullName>
    </submittedName>
</protein>
<dbReference type="EMBL" id="WTYN01000001">
    <property type="protein sequence ID" value="MXO62969.1"/>
    <property type="molecule type" value="Genomic_DNA"/>
</dbReference>
<sequence length="165" mass="17195">MRDGSGTFAKLGLTGLAMALATGGLPANAGEGSGAPATRATGGDVSITVTEMRNAKGTVLACMTSDPERFPKCRGDADAYMVKVPAGKAAHLTFKDVKPGRYAIALLHDENGNGKADRALGMMPKEGFGFSRDAPVKMAPPKFGDAAFDYSGKSTSLTIRMRYML</sequence>
<evidence type="ECO:0000313" key="2">
    <source>
        <dbReference type="EMBL" id="MXO62969.1"/>
    </source>
</evidence>
<feature type="chain" id="PRO_5032633691" evidence="1">
    <location>
        <begin position="30"/>
        <end position="165"/>
    </location>
</feature>
<accession>A0A844YI09</accession>
<name>A0A844YI09_9SPHN</name>
<comment type="caution">
    <text evidence="2">The sequence shown here is derived from an EMBL/GenBank/DDBJ whole genome shotgun (WGS) entry which is preliminary data.</text>
</comment>
<reference evidence="2 3" key="1">
    <citation type="submission" date="2019-12" db="EMBL/GenBank/DDBJ databases">
        <title>Genomic-based taxomic classification of the family Erythrobacteraceae.</title>
        <authorList>
            <person name="Xu L."/>
        </authorList>
    </citation>
    <scope>NUCLEOTIDE SEQUENCE [LARGE SCALE GENOMIC DNA]</scope>
    <source>
        <strain evidence="2 3">MCCC 1A09965</strain>
    </source>
</reference>
<dbReference type="Proteomes" id="UP000445582">
    <property type="component" value="Unassembled WGS sequence"/>
</dbReference>
<dbReference type="InterPro" id="IPR018673">
    <property type="entry name" value="DUF2141"/>
</dbReference>
<organism evidence="2 3">
    <name type="scientific">Qipengyuania oceanensis</name>
    <dbReference type="NCBI Taxonomy" id="1463597"/>
    <lineage>
        <taxon>Bacteria</taxon>
        <taxon>Pseudomonadati</taxon>
        <taxon>Pseudomonadota</taxon>
        <taxon>Alphaproteobacteria</taxon>
        <taxon>Sphingomonadales</taxon>
        <taxon>Erythrobacteraceae</taxon>
        <taxon>Qipengyuania</taxon>
    </lineage>
</organism>
<dbReference type="Pfam" id="PF09912">
    <property type="entry name" value="DUF2141"/>
    <property type="match status" value="1"/>
</dbReference>
<feature type="signal peptide" evidence="1">
    <location>
        <begin position="1"/>
        <end position="29"/>
    </location>
</feature>
<evidence type="ECO:0000313" key="3">
    <source>
        <dbReference type="Proteomes" id="UP000445582"/>
    </source>
</evidence>
<dbReference type="AlphaFoldDB" id="A0A844YI09"/>
<gene>
    <name evidence="2" type="ORF">GRI48_08105</name>
</gene>
<evidence type="ECO:0000256" key="1">
    <source>
        <dbReference type="SAM" id="SignalP"/>
    </source>
</evidence>